<keyword evidence="3" id="KW-0479">Metal-binding</keyword>
<evidence type="ECO:0000256" key="6">
    <source>
        <dbReference type="SAM" id="MobiDB-lite"/>
    </source>
</evidence>
<dbReference type="AlphaFoldDB" id="A0AAT9HWJ0"/>
<protein>
    <recommendedName>
        <fullName evidence="7">Tyrosinase copper-binding domain-containing protein</fullName>
    </recommendedName>
</protein>
<evidence type="ECO:0000259" key="7">
    <source>
        <dbReference type="PROSITE" id="PS00498"/>
    </source>
</evidence>
<comment type="similarity">
    <text evidence="2">Belongs to the tyrosinase family.</text>
</comment>
<dbReference type="InterPro" id="IPR002227">
    <property type="entry name" value="Tyrosinase_Cu-bd"/>
</dbReference>
<reference evidence="8" key="2">
    <citation type="submission" date="2024-07" db="EMBL/GenBank/DDBJ databases">
        <title>Streptomyces haneummycinica sp. nov., a new antibiotic-producing actinobacterium isolated from marine sediment.</title>
        <authorList>
            <person name="Uemura M."/>
            <person name="Hamada M."/>
            <person name="Hirano S."/>
            <person name="Kobayashi K."/>
            <person name="Ohshiro T."/>
            <person name="Kobayashi T."/>
            <person name="Terahara T."/>
        </authorList>
    </citation>
    <scope>NUCLEOTIDE SEQUENCE</scope>
    <source>
        <strain evidence="8">KM77-8</strain>
    </source>
</reference>
<evidence type="ECO:0000256" key="1">
    <source>
        <dbReference type="ARBA" id="ARBA00001973"/>
    </source>
</evidence>
<accession>A0AAT9HWJ0</accession>
<dbReference type="PROSITE" id="PS00498">
    <property type="entry name" value="TYROSINASE_2"/>
    <property type="match status" value="1"/>
</dbReference>
<feature type="domain" description="Tyrosinase copper-binding" evidence="7">
    <location>
        <begin position="50"/>
        <end position="61"/>
    </location>
</feature>
<dbReference type="InterPro" id="IPR050316">
    <property type="entry name" value="Tyrosinase/Hemocyanin"/>
</dbReference>
<keyword evidence="4" id="KW-0560">Oxidoreductase</keyword>
<comment type="cofactor">
    <cofactor evidence="1">
        <name>Cu(2+)</name>
        <dbReference type="ChEBI" id="CHEBI:29036"/>
    </cofactor>
</comment>
<gene>
    <name evidence="8" type="ORF">SHKM778_80210</name>
</gene>
<feature type="region of interest" description="Disordered" evidence="6">
    <location>
        <begin position="76"/>
        <end position="139"/>
    </location>
</feature>
<dbReference type="PANTHER" id="PTHR11474:SF126">
    <property type="entry name" value="TYROSINASE-LIKE PROTEIN TYR-1-RELATED"/>
    <property type="match status" value="1"/>
</dbReference>
<dbReference type="GO" id="GO:0016491">
    <property type="term" value="F:oxidoreductase activity"/>
    <property type="evidence" value="ECO:0007669"/>
    <property type="project" value="UniProtKB-KW"/>
</dbReference>
<dbReference type="PRINTS" id="PR00092">
    <property type="entry name" value="TYROSINASE"/>
</dbReference>
<proteinExistence type="inferred from homology"/>
<name>A0AAT9HWJ0_9ACTN</name>
<evidence type="ECO:0000256" key="2">
    <source>
        <dbReference type="ARBA" id="ARBA00009928"/>
    </source>
</evidence>
<reference evidence="8" key="1">
    <citation type="submission" date="2024-06" db="EMBL/GenBank/DDBJ databases">
        <authorList>
            <consortium name="consrtm"/>
            <person name="Uemura M."/>
            <person name="Terahara T."/>
        </authorList>
    </citation>
    <scope>NUCLEOTIDE SEQUENCE</scope>
    <source>
        <strain evidence="8">KM77-8</strain>
    </source>
</reference>
<evidence type="ECO:0000256" key="3">
    <source>
        <dbReference type="ARBA" id="ARBA00022723"/>
    </source>
</evidence>
<dbReference type="Pfam" id="PF00264">
    <property type="entry name" value="Tyrosinase"/>
    <property type="match status" value="1"/>
</dbReference>
<organism evidence="8">
    <name type="scientific">Streptomyces haneummycinicus</name>
    <dbReference type="NCBI Taxonomy" id="3074435"/>
    <lineage>
        <taxon>Bacteria</taxon>
        <taxon>Bacillati</taxon>
        <taxon>Actinomycetota</taxon>
        <taxon>Actinomycetes</taxon>
        <taxon>Kitasatosporales</taxon>
        <taxon>Streptomycetaceae</taxon>
        <taxon>Streptomyces</taxon>
    </lineage>
</organism>
<evidence type="ECO:0000313" key="8">
    <source>
        <dbReference type="EMBL" id="BFO21633.1"/>
    </source>
</evidence>
<sequence>MAPWDSTVTRGFRNRLEGWGTGRGGVSWRNHNRVHRWVGGAMLGAASVNDPAFWLHHAFVDLQWYRWQRRHRGARYLPATAPGRGDEQHGRIVSRRRSSRRGTSPRRNWRTSAPSTATPDPRDGTRTAEEPRRPRRPGLFARGLYLLTQ</sequence>
<feature type="compositionally biased region" description="Basic and acidic residues" evidence="6">
    <location>
        <begin position="120"/>
        <end position="132"/>
    </location>
</feature>
<evidence type="ECO:0000256" key="5">
    <source>
        <dbReference type="ARBA" id="ARBA00023008"/>
    </source>
</evidence>
<dbReference type="GO" id="GO:0046872">
    <property type="term" value="F:metal ion binding"/>
    <property type="evidence" value="ECO:0007669"/>
    <property type="project" value="UniProtKB-KW"/>
</dbReference>
<dbReference type="PANTHER" id="PTHR11474">
    <property type="entry name" value="TYROSINASE FAMILY MEMBER"/>
    <property type="match status" value="1"/>
</dbReference>
<dbReference type="EMBL" id="AP035768">
    <property type="protein sequence ID" value="BFO21633.1"/>
    <property type="molecule type" value="Genomic_DNA"/>
</dbReference>
<feature type="compositionally biased region" description="Basic residues" evidence="6">
    <location>
        <begin position="92"/>
        <end position="109"/>
    </location>
</feature>
<dbReference type="Gene3D" id="1.10.1280.10">
    <property type="entry name" value="Di-copper center containing domain from catechol oxidase"/>
    <property type="match status" value="1"/>
</dbReference>
<keyword evidence="5" id="KW-0186">Copper</keyword>
<dbReference type="SUPFAM" id="SSF48056">
    <property type="entry name" value="Di-copper centre-containing domain"/>
    <property type="match status" value="1"/>
</dbReference>
<evidence type="ECO:0000256" key="4">
    <source>
        <dbReference type="ARBA" id="ARBA00023002"/>
    </source>
</evidence>
<dbReference type="InterPro" id="IPR008922">
    <property type="entry name" value="Di-copper_centre_dom_sf"/>
</dbReference>